<organism evidence="6 7">
    <name type="scientific">Streptomyces fragilis</name>
    <dbReference type="NCBI Taxonomy" id="67301"/>
    <lineage>
        <taxon>Bacteria</taxon>
        <taxon>Bacillati</taxon>
        <taxon>Actinomycetota</taxon>
        <taxon>Actinomycetes</taxon>
        <taxon>Kitasatosporales</taxon>
        <taxon>Streptomycetaceae</taxon>
        <taxon>Streptomyces</taxon>
    </lineage>
</organism>
<keyword evidence="3" id="KW-0597">Phosphoprotein</keyword>
<dbReference type="SUPFAM" id="SSF52777">
    <property type="entry name" value="CoA-dependent acyltransferases"/>
    <property type="match status" value="2"/>
</dbReference>
<dbReference type="Pfam" id="PF00501">
    <property type="entry name" value="AMP-binding"/>
    <property type="match status" value="1"/>
</dbReference>
<dbReference type="EMBL" id="JBEZUR010000013">
    <property type="protein sequence ID" value="MEU3554833.1"/>
    <property type="molecule type" value="Genomic_DNA"/>
</dbReference>
<feature type="domain" description="Carrier" evidence="5">
    <location>
        <begin position="973"/>
        <end position="1048"/>
    </location>
</feature>
<dbReference type="Gene3D" id="3.40.50.980">
    <property type="match status" value="2"/>
</dbReference>
<feature type="compositionally biased region" description="Gly residues" evidence="4">
    <location>
        <begin position="577"/>
        <end position="588"/>
    </location>
</feature>
<dbReference type="InterPro" id="IPR036736">
    <property type="entry name" value="ACP-like_sf"/>
</dbReference>
<dbReference type="SMART" id="SM00823">
    <property type="entry name" value="PKS_PP"/>
    <property type="match status" value="1"/>
</dbReference>
<dbReference type="InterPro" id="IPR001242">
    <property type="entry name" value="Condensation_dom"/>
</dbReference>
<evidence type="ECO:0000256" key="1">
    <source>
        <dbReference type="ARBA" id="ARBA00001957"/>
    </source>
</evidence>
<feature type="region of interest" description="Disordered" evidence="4">
    <location>
        <begin position="557"/>
        <end position="604"/>
    </location>
</feature>
<dbReference type="InterPro" id="IPR042099">
    <property type="entry name" value="ANL_N_sf"/>
</dbReference>
<dbReference type="InterPro" id="IPR045851">
    <property type="entry name" value="AMP-bd_C_sf"/>
</dbReference>
<proteinExistence type="predicted"/>
<keyword evidence="7" id="KW-1185">Reference proteome</keyword>
<dbReference type="InterPro" id="IPR023213">
    <property type="entry name" value="CAT-like_dom_sf"/>
</dbReference>
<dbReference type="PANTHER" id="PTHR45527">
    <property type="entry name" value="NONRIBOSOMAL PEPTIDE SYNTHETASE"/>
    <property type="match status" value="1"/>
</dbReference>
<evidence type="ECO:0000256" key="4">
    <source>
        <dbReference type="SAM" id="MobiDB-lite"/>
    </source>
</evidence>
<reference evidence="6 7" key="1">
    <citation type="submission" date="2024-06" db="EMBL/GenBank/DDBJ databases">
        <title>The Natural Products Discovery Center: Release of the First 8490 Sequenced Strains for Exploring Actinobacteria Biosynthetic Diversity.</title>
        <authorList>
            <person name="Kalkreuter E."/>
            <person name="Kautsar S.A."/>
            <person name="Yang D."/>
            <person name="Bader C.D."/>
            <person name="Teijaro C.N."/>
            <person name="Fluegel L."/>
            <person name="Davis C.M."/>
            <person name="Simpson J.R."/>
            <person name="Lauterbach L."/>
            <person name="Steele A.D."/>
            <person name="Gui C."/>
            <person name="Meng S."/>
            <person name="Li G."/>
            <person name="Viehrig K."/>
            <person name="Ye F."/>
            <person name="Su P."/>
            <person name="Kiefer A.F."/>
            <person name="Nichols A."/>
            <person name="Cepeda A.J."/>
            <person name="Yan W."/>
            <person name="Fan B."/>
            <person name="Jiang Y."/>
            <person name="Adhikari A."/>
            <person name="Zheng C.-J."/>
            <person name="Schuster L."/>
            <person name="Cowan T.M."/>
            <person name="Smanski M.J."/>
            <person name="Chevrette M.G."/>
            <person name="De Carvalho L.P.S."/>
            <person name="Shen B."/>
        </authorList>
    </citation>
    <scope>NUCLEOTIDE SEQUENCE [LARGE SCALE GENOMIC DNA]</scope>
    <source>
        <strain evidence="6 7">NPDC038104</strain>
    </source>
</reference>
<feature type="region of interest" description="Disordered" evidence="4">
    <location>
        <begin position="789"/>
        <end position="846"/>
    </location>
</feature>
<dbReference type="PANTHER" id="PTHR45527:SF1">
    <property type="entry name" value="FATTY ACID SYNTHASE"/>
    <property type="match status" value="1"/>
</dbReference>
<dbReference type="InterPro" id="IPR006162">
    <property type="entry name" value="Ppantetheine_attach_site"/>
</dbReference>
<dbReference type="Gene3D" id="3.40.50.12780">
    <property type="entry name" value="N-terminal domain of ligase-like"/>
    <property type="match status" value="1"/>
</dbReference>
<dbReference type="InterPro" id="IPR009081">
    <property type="entry name" value="PP-bd_ACP"/>
</dbReference>
<evidence type="ECO:0000256" key="2">
    <source>
        <dbReference type="ARBA" id="ARBA00022450"/>
    </source>
</evidence>
<dbReference type="Pfam" id="PF13193">
    <property type="entry name" value="AMP-binding_C"/>
    <property type="match status" value="1"/>
</dbReference>
<name>A0ABV2YGH5_9ACTN</name>
<dbReference type="InterPro" id="IPR020806">
    <property type="entry name" value="PKS_PP-bd"/>
</dbReference>
<dbReference type="Pfam" id="PF00550">
    <property type="entry name" value="PP-binding"/>
    <property type="match status" value="1"/>
</dbReference>
<dbReference type="InterPro" id="IPR025110">
    <property type="entry name" value="AMP-bd_C"/>
</dbReference>
<keyword evidence="2" id="KW-0596">Phosphopantetheine</keyword>
<accession>A0ABV2YGH5</accession>
<dbReference type="CDD" id="cd19531">
    <property type="entry name" value="LCL_NRPS-like"/>
    <property type="match status" value="1"/>
</dbReference>
<comment type="cofactor">
    <cofactor evidence="1">
        <name>pantetheine 4'-phosphate</name>
        <dbReference type="ChEBI" id="CHEBI:47942"/>
    </cofactor>
</comment>
<dbReference type="RefSeq" id="WP_159105548.1">
    <property type="nucleotide sequence ID" value="NZ_BEVZ01000002.1"/>
</dbReference>
<dbReference type="SUPFAM" id="SSF56801">
    <property type="entry name" value="Acetyl-CoA synthetase-like"/>
    <property type="match status" value="1"/>
</dbReference>
<dbReference type="PROSITE" id="PS00012">
    <property type="entry name" value="PHOSPHOPANTETHEINE"/>
    <property type="match status" value="1"/>
</dbReference>
<comment type="caution">
    <text evidence="6">The sequence shown here is derived from an EMBL/GenBank/DDBJ whole genome shotgun (WGS) entry which is preliminary data.</text>
</comment>
<evidence type="ECO:0000256" key="3">
    <source>
        <dbReference type="ARBA" id="ARBA00022553"/>
    </source>
</evidence>
<gene>
    <name evidence="6" type="ORF">AB0E65_11530</name>
</gene>
<dbReference type="Proteomes" id="UP001550850">
    <property type="component" value="Unassembled WGS sequence"/>
</dbReference>
<evidence type="ECO:0000259" key="5">
    <source>
        <dbReference type="PROSITE" id="PS50075"/>
    </source>
</evidence>
<dbReference type="PROSITE" id="PS50075">
    <property type="entry name" value="CARRIER"/>
    <property type="match status" value="1"/>
</dbReference>
<dbReference type="InterPro" id="IPR000873">
    <property type="entry name" value="AMP-dep_synth/lig_dom"/>
</dbReference>
<dbReference type="Gene3D" id="3.30.559.30">
    <property type="entry name" value="Nonribosomal peptide synthetase, condensation domain"/>
    <property type="match status" value="1"/>
</dbReference>
<dbReference type="Gene3D" id="3.30.559.10">
    <property type="entry name" value="Chloramphenicol acetyltransferase-like domain"/>
    <property type="match status" value="1"/>
</dbReference>
<evidence type="ECO:0000313" key="7">
    <source>
        <dbReference type="Proteomes" id="UP001550850"/>
    </source>
</evidence>
<sequence length="1071" mass="112449">MTEETLVVDTSFSQQSLWLQNRIDPGQAAYNVTAAVRLRGPLDVGALERALNTVVARHEVLRTVFDLDEGEPVQVIGPTAPLRVTVTDCSPEDLEETAREELAAPFDLREGPLVRLRLLRLGERDHLALLVMHHIVTDGASSGIFFQELTAAYQAHLAGAEPRFAELPIQYADFAVWQREHLSGDRLRELTGYWSGALAGAVACELPTDRPRPAVLSDRGGTHHFTVPDPLVRRLEALARRRNATPFMVLLAAFDVLLARYSGQHDITVTSPMSGRTRPELEGLIGYFVNPLMLRTDMSGDPAFSELLDRVRDVCLGAYRHQELPFEQATDLIRRQGASARPPGAQVMLVLQAKAPLRWESAGLEFEMTHIDTGTAKADLALDVRPGDAGHHVVLQYSADLFDASTAERIGAHFVSVLEAVADRPERAVSELALLSAEERDTLLTAWNAPGADPVEGRVSEAVAEWALRTPDAPAVVAGDGVLDHAGLDRRAGELARVLERSGVRAGTPVALVMAPSCALVVGALAVLKAGGAPLAVDPSLPGETVRRVVARSGAPVVLTEDGPRPADASGDAAGYGAHGAGEAGHGAHGAEEAGHGAHGAGEAGHGAGEVALWSWAPSRDGAVTLADLGHGAVLTAARDVAAHLSLVPSDRWWCGSRRSEHVLRQMFPVLLRGATLLLPGAPGEEFATASVLSLAGTAPADLPVPPATATRVVVGDAPETVRRAVELVGDGPARVVRLLDLPETAGPVAWGDAGSAAGPTSWRRLPGHDLHVLDEHLEPVPLGVTGELCVAGPPIGPGPGSDDRPGSGSGDRPAPADRSRPAGPCRVPDPHASRPGALLLRTGERARRRPDGTLELLGRTDGLWLADGLRLDPREAETVLGALPGVAACAVLPRPVASGGFRPVAYVVAAPGEQLDPPALLDALAEELPAACVPAGIVALDALPRTAAGDLDVAALPLPEAAPAGGAAGHIAPRTPLETEIARMWEEILEVEDVGASDNFFDLGGHSLTAVRLASRIRDDLGVDLAMRDLYADFTVAEVAWKVLQRLVEEPAGADVQMGAVAGTEPAGTR</sequence>
<dbReference type="SUPFAM" id="SSF47336">
    <property type="entry name" value="ACP-like"/>
    <property type="match status" value="1"/>
</dbReference>
<dbReference type="Gene3D" id="1.10.1200.10">
    <property type="entry name" value="ACP-like"/>
    <property type="match status" value="1"/>
</dbReference>
<dbReference type="Pfam" id="PF00668">
    <property type="entry name" value="Condensation"/>
    <property type="match status" value="1"/>
</dbReference>
<dbReference type="Gene3D" id="3.30.300.30">
    <property type="match status" value="1"/>
</dbReference>
<evidence type="ECO:0000313" key="6">
    <source>
        <dbReference type="EMBL" id="MEU3554833.1"/>
    </source>
</evidence>
<protein>
    <submittedName>
        <fullName evidence="6">Condensation domain-containing protein</fullName>
    </submittedName>
</protein>